<dbReference type="InterPro" id="IPR049675">
    <property type="entry name" value="QatB"/>
</dbReference>
<keyword evidence="2" id="KW-1185">Reference proteome</keyword>
<dbReference type="EMBL" id="BLXZ01000002">
    <property type="protein sequence ID" value="GFO67491.1"/>
    <property type="molecule type" value="Genomic_DNA"/>
</dbReference>
<evidence type="ECO:0000313" key="2">
    <source>
        <dbReference type="Proteomes" id="UP000587586"/>
    </source>
</evidence>
<organism evidence="1 2">
    <name type="scientific">Geomonas limicola</name>
    <dbReference type="NCBI Taxonomy" id="2740186"/>
    <lineage>
        <taxon>Bacteria</taxon>
        <taxon>Pseudomonadati</taxon>
        <taxon>Thermodesulfobacteriota</taxon>
        <taxon>Desulfuromonadia</taxon>
        <taxon>Geobacterales</taxon>
        <taxon>Geobacteraceae</taxon>
        <taxon>Geomonas</taxon>
    </lineage>
</organism>
<dbReference type="Proteomes" id="UP000587586">
    <property type="component" value="Unassembled WGS sequence"/>
</dbReference>
<comment type="caution">
    <text evidence="1">The sequence shown here is derived from an EMBL/GenBank/DDBJ whole genome shotgun (WGS) entry which is preliminary data.</text>
</comment>
<name>A0A6V8N4X1_9BACT</name>
<gene>
    <name evidence="1" type="ORF">GMLC_10700</name>
</gene>
<evidence type="ECO:0000313" key="1">
    <source>
        <dbReference type="EMBL" id="GFO67491.1"/>
    </source>
</evidence>
<dbReference type="NCBIfam" id="NF041924">
    <property type="entry name" value="QatB"/>
    <property type="match status" value="1"/>
</dbReference>
<protein>
    <submittedName>
        <fullName evidence="1">Uncharacterized protein</fullName>
    </submittedName>
</protein>
<reference evidence="2" key="1">
    <citation type="submission" date="2020-06" db="EMBL/GenBank/DDBJ databases">
        <title>Draft genomic sequecing of Geomonas sp. Red745.</title>
        <authorList>
            <person name="Itoh H."/>
            <person name="Xu Z.X."/>
            <person name="Ushijima N."/>
            <person name="Masuda Y."/>
            <person name="Shiratori Y."/>
            <person name="Senoo K."/>
        </authorList>
    </citation>
    <scope>NUCLEOTIDE SEQUENCE [LARGE SCALE GENOMIC DNA]</scope>
    <source>
        <strain evidence="2">Red745</strain>
    </source>
</reference>
<accession>A0A6V8N4X1</accession>
<dbReference type="AlphaFoldDB" id="A0A6V8N4X1"/>
<proteinExistence type="predicted"/>
<sequence>MGSARGAGSRLLGFLSDAVARGATEALRSLNLGALAGRPIEEIFLGMSDYVCPDGGSIDEGIAREAFIETIADLAAAGITELDGLSADQVQTVFELYATNAIEARLCNDIGMKIIILPADSREAAGVQAQLKDFILRAVSDALTTTSTAVAALTPDRVLQFVGGVYEQAFEILRTMGEGEAEGE</sequence>